<reference evidence="1 2" key="1">
    <citation type="submission" date="2018-05" db="EMBL/GenBank/DDBJ databases">
        <title>Marinilabilia rubrum sp. nov., isolated from saltern sediment.</title>
        <authorList>
            <person name="Zhang R."/>
        </authorList>
    </citation>
    <scope>NUCLEOTIDE SEQUENCE [LARGE SCALE GENOMIC DNA]</scope>
    <source>
        <strain evidence="1 2">WTE16</strain>
    </source>
</reference>
<keyword evidence="2" id="KW-1185">Reference proteome</keyword>
<dbReference type="InterPro" id="IPR026444">
    <property type="entry name" value="Secre_tail"/>
</dbReference>
<sequence>MIREHQTLRKMKKNYPNFTLKLLATVLLIGINTLTHGQIVLQDSTYTDNSFGTSASSKIIHQYNEHSESIGYESYRFETSSRKWIGTSKHTSTYTDGATEYAYTYYQWNSVSNSWGEHYQKIEYEVENGVTTGTQYNWEATGWVIDSDFRYKSYYETNSDNKATLSQTFEWNEKLKDWINSWKIEYDYFENGNQKNLTWFQWDKVTNTWQNWNKQEYTYDAQNNKLTEDHYLADEKHQLYKYSEKIYKNEYDANNNLTEVITTLNYLTHDIPPSLTKEVHLYDKNNFKTETITYFWNNNDWVISNRQTFFTKNTDQVFNAISPSNFGINIGTLFEIPVLEKPIATSREWKYKKGGESTYSSFSPKQTNSTLSKIFTEAGDYEIICESNINGQIYTSNNANLKVIGISIAPTATQNINVDELGKTLTVSESPEADSRYWYYSKTSGGPYERISYNARDENYNPEFSEPGTYYVICQSKWGNTTVNSNEVIVNVSGTKLSSTETQLLRVGETGEDISVIEYPTSDSREWKYKTSETGIWKSFTPAITTSNYTPSFSTIGEYYIACFSEYGNDVQMSDMAKVWVVEQNKIDPVTEQTIDVLQDGSELTVTEFPTADSRSWYYSSATDDFTNNTNTGTLNYTPNFDESGIFYVVCKSKYDGVELTSNPVKVNVIGNDISPYENQCYVTGNIGNTLKVNENIIASSREWKYKTSEAGSWQSFSPIEDSTFLNPSFTTIGTYYIACFSTIEGKDYTSNEVRVRVVEATTIAPSGTQTININTDGDLLTVSENTAADSRYWHVSKVSGQYNYTTNTYKSAETYQPKFSESGTYYVVCQSKWDNTTVTSNEVVITVNGYGSATFENSIAPTAEQIIDINTNGTDLTVTESPVADSRYWYYSKNEPSNFTSNTYRTTETYTPRFNSLGVHYVICKSKLDTLYKESNYVKISVHGNKISSTSSQSLVVGYNGKGLSVEEYPAATSREWKYKLTSGGTWQSFSTPETTPIYTPNFAKSGEYYIACFSTIEGKVYETNDVIIRVSGNNITPTTTQNVNPNVDGNTLTVNEDYTSSDREWFASTVSGKEYFNYLGDGTTYTPNISEAGVYYIVCKSTWSNGFMYSNEVQVNVSGNNVSPINDQTITPSTNGSTLNVNEYPSATSREWKYKTSPGGSWNSFSTAQTSANYTPNFASTGTYYIACFSVIGGSSYTSNEVMVTVADNSISPANQQTIPVNTDGTQLSVSATIPSDSRGWYYSITSGKDYDSYLGNDATYTPNFTEVGEYFIVCKSNWGDASKLSNEVKVAVAGNNIAPTTEQTIAVNSEGSTITVTEYPTASSREWKYKTSPSGSWTSFSTLETAEIYTPNFAISGNYYVACFSEIEGSTFASNEVIINVASNSIAPIDEQILSADTDGSQLTVSESIAADSRGWYYSTTSGSGYDNYLEDGLTYTPNFSGFGEYFIVCKSTWGTTVATSNEVHIVIAGNGIEPENEQSIAINKDGLTLTVTEFPTQTSREWKYKTSEGGPWTSFSVAETSESYTPNFSSAGTYYIACFSKIGGNTYESNTVSITVNVSSSINSLEHYGIKMFPNPSNGYFTVQQDDILESISVYTIEGKLIYLNANVSTESTFITVPTKGIHTIILKTKDGRKLFDKIIIH</sequence>
<dbReference type="Proteomes" id="UP000244956">
    <property type="component" value="Unassembled WGS sequence"/>
</dbReference>
<evidence type="ECO:0000313" key="2">
    <source>
        <dbReference type="Proteomes" id="UP000244956"/>
    </source>
</evidence>
<protein>
    <recommendedName>
        <fullName evidence="3">Secretion system C-terminal sorting domain-containing protein</fullName>
    </recommendedName>
</protein>
<dbReference type="Gene3D" id="2.40.128.720">
    <property type="match status" value="2"/>
</dbReference>
<dbReference type="NCBIfam" id="TIGR04183">
    <property type="entry name" value="Por_Secre_tail"/>
    <property type="match status" value="1"/>
</dbReference>
<organism evidence="1 2">
    <name type="scientific">Marinilabilia rubra</name>
    <dbReference type="NCBI Taxonomy" id="2162893"/>
    <lineage>
        <taxon>Bacteria</taxon>
        <taxon>Pseudomonadati</taxon>
        <taxon>Bacteroidota</taxon>
        <taxon>Bacteroidia</taxon>
        <taxon>Marinilabiliales</taxon>
        <taxon>Marinilabiliaceae</taxon>
        <taxon>Marinilabilia</taxon>
    </lineage>
</organism>
<evidence type="ECO:0000313" key="1">
    <source>
        <dbReference type="EMBL" id="PWD98791.1"/>
    </source>
</evidence>
<proteinExistence type="predicted"/>
<dbReference type="EMBL" id="QEWP01000011">
    <property type="protein sequence ID" value="PWD98791.1"/>
    <property type="molecule type" value="Genomic_DNA"/>
</dbReference>
<comment type="caution">
    <text evidence="1">The sequence shown here is derived from an EMBL/GenBank/DDBJ whole genome shotgun (WGS) entry which is preliminary data.</text>
</comment>
<gene>
    <name evidence="1" type="ORF">DDZ16_13715</name>
</gene>
<name>A0A2U2B6T5_9BACT</name>
<accession>A0A2U2B6T5</accession>
<evidence type="ECO:0008006" key="3">
    <source>
        <dbReference type="Google" id="ProtNLM"/>
    </source>
</evidence>